<keyword evidence="5" id="KW-0997">Cell inner membrane</keyword>
<comment type="subcellular location">
    <subcellularLocation>
        <location evidence="1">Cell inner membrane</location>
        <topology evidence="1">Multi-pass membrane protein</topology>
    </subcellularLocation>
</comment>
<keyword evidence="6 13" id="KW-0812">Transmembrane</keyword>
<dbReference type="GO" id="GO:0007165">
    <property type="term" value="P:signal transduction"/>
    <property type="evidence" value="ECO:0007669"/>
    <property type="project" value="UniProtKB-KW"/>
</dbReference>
<dbReference type="PROSITE" id="PS50111">
    <property type="entry name" value="CHEMOTAXIS_TRANSDUC_2"/>
    <property type="match status" value="1"/>
</dbReference>
<keyword evidence="2" id="KW-1003">Cell membrane</keyword>
<dbReference type="InterPro" id="IPR035440">
    <property type="entry name" value="4HB_MCP_dom_sf"/>
</dbReference>
<dbReference type="InterPro" id="IPR003122">
    <property type="entry name" value="Tar_rcpt_lig-bd"/>
</dbReference>
<dbReference type="InterPro" id="IPR004089">
    <property type="entry name" value="MCPsignal_dom"/>
</dbReference>
<dbReference type="RefSeq" id="WP_121172195.1">
    <property type="nucleotide sequence ID" value="NZ_RBIN01000003.1"/>
</dbReference>
<dbReference type="PANTHER" id="PTHR43531">
    <property type="entry name" value="PROTEIN ICFG"/>
    <property type="match status" value="1"/>
</dbReference>
<feature type="domain" description="HAMP" evidence="15">
    <location>
        <begin position="215"/>
        <end position="267"/>
    </location>
</feature>
<keyword evidence="17" id="KW-1185">Reference proteome</keyword>
<evidence type="ECO:0000259" key="14">
    <source>
        <dbReference type="PROSITE" id="PS50111"/>
    </source>
</evidence>
<dbReference type="OrthoDB" id="2489132at2"/>
<evidence type="ECO:0000256" key="10">
    <source>
        <dbReference type="ARBA" id="ARBA00029447"/>
    </source>
</evidence>
<feature type="compositionally biased region" description="Polar residues" evidence="12">
    <location>
        <begin position="288"/>
        <end position="299"/>
    </location>
</feature>
<gene>
    <name evidence="16" type="ORF">C7446_1211</name>
</gene>
<dbReference type="Pfam" id="PF00015">
    <property type="entry name" value="MCPsignal"/>
    <property type="match status" value="1"/>
</dbReference>
<feature type="transmembrane region" description="Helical" evidence="13">
    <location>
        <begin position="190"/>
        <end position="213"/>
    </location>
</feature>
<dbReference type="SUPFAM" id="SSF47170">
    <property type="entry name" value="Aspartate receptor, ligand-binding domain"/>
    <property type="match status" value="1"/>
</dbReference>
<keyword evidence="3" id="KW-0488">Methylation</keyword>
<dbReference type="Proteomes" id="UP000281975">
    <property type="component" value="Unassembled WGS sequence"/>
</dbReference>
<dbReference type="PROSITE" id="PS50885">
    <property type="entry name" value="HAMP"/>
    <property type="match status" value="1"/>
</dbReference>
<evidence type="ECO:0000313" key="17">
    <source>
        <dbReference type="Proteomes" id="UP000281975"/>
    </source>
</evidence>
<dbReference type="GO" id="GO:0006935">
    <property type="term" value="P:chemotaxis"/>
    <property type="evidence" value="ECO:0007669"/>
    <property type="project" value="UniProtKB-KW"/>
</dbReference>
<dbReference type="Pfam" id="PF02203">
    <property type="entry name" value="TarH"/>
    <property type="match status" value="1"/>
</dbReference>
<dbReference type="GO" id="GO:0005886">
    <property type="term" value="C:plasma membrane"/>
    <property type="evidence" value="ECO:0007669"/>
    <property type="project" value="UniProtKB-SubCell"/>
</dbReference>
<feature type="region of interest" description="Disordered" evidence="12">
    <location>
        <begin position="277"/>
        <end position="301"/>
    </location>
</feature>
<protein>
    <submittedName>
        <fullName evidence="16">Methyl-accepting chemotaxis sensory transducer with TarH sensor</fullName>
    </submittedName>
</protein>
<dbReference type="GO" id="GO:0004888">
    <property type="term" value="F:transmembrane signaling receptor activity"/>
    <property type="evidence" value="ECO:0007669"/>
    <property type="project" value="InterPro"/>
</dbReference>
<dbReference type="CDD" id="cd11386">
    <property type="entry name" value="MCP_signal"/>
    <property type="match status" value="1"/>
</dbReference>
<dbReference type="EMBL" id="RBIN01000003">
    <property type="protein sequence ID" value="RKR06272.1"/>
    <property type="molecule type" value="Genomic_DNA"/>
</dbReference>
<dbReference type="SMART" id="SM00283">
    <property type="entry name" value="MA"/>
    <property type="match status" value="1"/>
</dbReference>
<proteinExistence type="inferred from homology"/>
<dbReference type="InterPro" id="IPR003660">
    <property type="entry name" value="HAMP_dom"/>
</dbReference>
<evidence type="ECO:0000256" key="5">
    <source>
        <dbReference type="ARBA" id="ARBA00022519"/>
    </source>
</evidence>
<evidence type="ECO:0000256" key="11">
    <source>
        <dbReference type="PROSITE-ProRule" id="PRU00284"/>
    </source>
</evidence>
<evidence type="ECO:0000259" key="15">
    <source>
        <dbReference type="PROSITE" id="PS50885"/>
    </source>
</evidence>
<dbReference type="CDD" id="cd19407">
    <property type="entry name" value="Tar_Tsr_sensor"/>
    <property type="match status" value="1"/>
</dbReference>
<comment type="caution">
    <text evidence="16">The sequence shown here is derived from an EMBL/GenBank/DDBJ whole genome shotgun (WGS) entry which is preliminary data.</text>
</comment>
<organism evidence="16 17">
    <name type="scientific">Kushneria sinocarnis</name>
    <dbReference type="NCBI Taxonomy" id="595502"/>
    <lineage>
        <taxon>Bacteria</taxon>
        <taxon>Pseudomonadati</taxon>
        <taxon>Pseudomonadota</taxon>
        <taxon>Gammaproteobacteria</taxon>
        <taxon>Oceanospirillales</taxon>
        <taxon>Halomonadaceae</taxon>
        <taxon>Kushneria</taxon>
    </lineage>
</organism>
<keyword evidence="4" id="KW-0145">Chemotaxis</keyword>
<dbReference type="PRINTS" id="PR00260">
    <property type="entry name" value="CHEMTRNSDUCR"/>
</dbReference>
<feature type="domain" description="Methyl-accepting transducer" evidence="14">
    <location>
        <begin position="272"/>
        <end position="501"/>
    </location>
</feature>
<evidence type="ECO:0000256" key="8">
    <source>
        <dbReference type="ARBA" id="ARBA00023136"/>
    </source>
</evidence>
<dbReference type="Gene3D" id="1.10.287.950">
    <property type="entry name" value="Methyl-accepting chemotaxis protein"/>
    <property type="match status" value="1"/>
</dbReference>
<name>A0A420WYH2_9GAMM</name>
<evidence type="ECO:0000313" key="16">
    <source>
        <dbReference type="EMBL" id="RKR06272.1"/>
    </source>
</evidence>
<dbReference type="InterPro" id="IPR004090">
    <property type="entry name" value="Chemotax_Me-accpt_rcpt"/>
</dbReference>
<dbReference type="AlphaFoldDB" id="A0A420WYH2"/>
<dbReference type="SUPFAM" id="SSF58104">
    <property type="entry name" value="Methyl-accepting chemotaxis protein (MCP) signaling domain"/>
    <property type="match status" value="1"/>
</dbReference>
<dbReference type="FunFam" id="1.10.287.950:FF:000001">
    <property type="entry name" value="Methyl-accepting chemotaxis sensory transducer"/>
    <property type="match status" value="1"/>
</dbReference>
<keyword evidence="8 13" id="KW-0472">Membrane</keyword>
<evidence type="ECO:0000256" key="6">
    <source>
        <dbReference type="ARBA" id="ARBA00022692"/>
    </source>
</evidence>
<evidence type="ECO:0000256" key="1">
    <source>
        <dbReference type="ARBA" id="ARBA00004429"/>
    </source>
</evidence>
<evidence type="ECO:0000256" key="12">
    <source>
        <dbReference type="SAM" id="MobiDB-lite"/>
    </source>
</evidence>
<dbReference type="SMART" id="SM00304">
    <property type="entry name" value="HAMP"/>
    <property type="match status" value="1"/>
</dbReference>
<dbReference type="PANTHER" id="PTHR43531:SF14">
    <property type="entry name" value="METHYL-ACCEPTING CHEMOTAXIS PROTEIN I-RELATED"/>
    <property type="match status" value="1"/>
</dbReference>
<sequence>MLKNIRVMTLLTAGLALLAALFVGSIGYGVYSLHVTNRSLDRTHDEIQTTLDIADSINHLRTTRVRLTNAQRDAADGSSQQQVNEWLDQARETLGKAQASMANYQSGNQEGTETALAETFQQRQNEYIEQGLEPLFTALRAGDLERYREVARTVVPKMDARFEDSVDALIAHRNRISAALDQAAESRQTAINWTMAIIAMVILGIVLAIRMLFARVITRPLGEAVAHLDHIARGDLAHHIREGSRNEIGQLFEGLRRMQGSLVRTVGTIRESSELVGSRSSEIAAGSNDLSGRTEQQAASLEETAASMEQMTATVRQNAQNAEQAHTMALTASQSVGRSGQDVEEMVTTMQGIDESSKRITDIIEVIDGIAFQTNLLALNASVEAARAGEHGRGFAVVAGEVRQLASRSADAAKEIKTLVTDAGSRTAEGMTVVERTKGSMNEVVQQVRNVSQLLEEISQASGEQSNGIEQVNQAISQMDQVTQNNAALVEESAAAAQDLQTQAGRLHEAVASFRLAEGVVPVMVEASRPGSSGTAAGRSESAAGERHGRSEKAAGLDRAAGSRRSGAREDGQGQESGRAEPVAVESDDWETF</sequence>
<evidence type="ECO:0000256" key="9">
    <source>
        <dbReference type="ARBA" id="ARBA00023224"/>
    </source>
</evidence>
<evidence type="ECO:0000256" key="7">
    <source>
        <dbReference type="ARBA" id="ARBA00022989"/>
    </source>
</evidence>
<evidence type="ECO:0000256" key="13">
    <source>
        <dbReference type="SAM" id="Phobius"/>
    </source>
</evidence>
<evidence type="ECO:0000256" key="3">
    <source>
        <dbReference type="ARBA" id="ARBA00022481"/>
    </source>
</evidence>
<keyword evidence="9 11" id="KW-0807">Transducer</keyword>
<dbReference type="InterPro" id="IPR051310">
    <property type="entry name" value="MCP_chemotaxis"/>
</dbReference>
<reference evidence="16 17" key="1">
    <citation type="submission" date="2018-10" db="EMBL/GenBank/DDBJ databases">
        <title>Genomic Encyclopedia of Type Strains, Phase IV (KMG-IV): sequencing the most valuable type-strain genomes for metagenomic binning, comparative biology and taxonomic classification.</title>
        <authorList>
            <person name="Goeker M."/>
        </authorList>
    </citation>
    <scope>NUCLEOTIDE SEQUENCE [LARGE SCALE GENOMIC DNA]</scope>
    <source>
        <strain evidence="16 17">DSM 23229</strain>
    </source>
</reference>
<dbReference type="Pfam" id="PF00672">
    <property type="entry name" value="HAMP"/>
    <property type="match status" value="1"/>
</dbReference>
<comment type="similarity">
    <text evidence="10">Belongs to the methyl-accepting chemotaxis (MCP) protein family.</text>
</comment>
<feature type="region of interest" description="Disordered" evidence="12">
    <location>
        <begin position="528"/>
        <end position="593"/>
    </location>
</feature>
<feature type="compositionally biased region" description="Basic and acidic residues" evidence="12">
    <location>
        <begin position="544"/>
        <end position="556"/>
    </location>
</feature>
<dbReference type="CDD" id="cd06225">
    <property type="entry name" value="HAMP"/>
    <property type="match status" value="1"/>
</dbReference>
<dbReference type="Gene3D" id="1.20.120.30">
    <property type="entry name" value="Aspartate receptor, ligand-binding domain"/>
    <property type="match status" value="1"/>
</dbReference>
<keyword evidence="7 13" id="KW-1133">Transmembrane helix</keyword>
<accession>A0A420WYH2</accession>
<evidence type="ECO:0000256" key="4">
    <source>
        <dbReference type="ARBA" id="ARBA00022500"/>
    </source>
</evidence>
<evidence type="ECO:0000256" key="2">
    <source>
        <dbReference type="ARBA" id="ARBA00022475"/>
    </source>
</evidence>